<proteinExistence type="predicted"/>
<dbReference type="Proteomes" id="UP000587991">
    <property type="component" value="Unassembled WGS sequence"/>
</dbReference>
<reference evidence="1 2" key="1">
    <citation type="submission" date="2020-04" db="EMBL/GenBank/DDBJ databases">
        <title>Draft genome of Leeia sp. IMCC25680.</title>
        <authorList>
            <person name="Song J."/>
            <person name="Cho J.-C."/>
        </authorList>
    </citation>
    <scope>NUCLEOTIDE SEQUENCE [LARGE SCALE GENOMIC DNA]</scope>
    <source>
        <strain evidence="1 2">IMCC25680</strain>
    </source>
</reference>
<accession>A0A847SA94</accession>
<comment type="caution">
    <text evidence="1">The sequence shown here is derived from an EMBL/GenBank/DDBJ whole genome shotgun (WGS) entry which is preliminary data.</text>
</comment>
<name>A0A847SA94_9NEIS</name>
<keyword evidence="2" id="KW-1185">Reference proteome</keyword>
<dbReference type="Gene3D" id="1.25.40.10">
    <property type="entry name" value="Tetratricopeptide repeat domain"/>
    <property type="match status" value="1"/>
</dbReference>
<organism evidence="1 2">
    <name type="scientific">Leeia aquatica</name>
    <dbReference type="NCBI Taxonomy" id="2725557"/>
    <lineage>
        <taxon>Bacteria</taxon>
        <taxon>Pseudomonadati</taxon>
        <taxon>Pseudomonadota</taxon>
        <taxon>Betaproteobacteria</taxon>
        <taxon>Neisseriales</taxon>
        <taxon>Leeiaceae</taxon>
        <taxon>Leeia</taxon>
    </lineage>
</organism>
<dbReference type="RefSeq" id="WP_168875883.1">
    <property type="nucleotide sequence ID" value="NZ_JABAIM010000001.1"/>
</dbReference>
<sequence>MASSRLWNRYTLTALCILPVAALWGWQQLYVRGPSLSPAALSQQLQLAQAGDSKAMVALIQHYQLSVPGDPKQARYWMTQAADKGIAAWQYQLGNDLLREGQTASGCRYLTLAAAQGEEEARQLLAASPACAKPA</sequence>
<dbReference type="InterPro" id="IPR011990">
    <property type="entry name" value="TPR-like_helical_dom_sf"/>
</dbReference>
<dbReference type="SUPFAM" id="SSF81901">
    <property type="entry name" value="HCP-like"/>
    <property type="match status" value="1"/>
</dbReference>
<dbReference type="EMBL" id="JABAIM010000001">
    <property type="protein sequence ID" value="NLR74259.1"/>
    <property type="molecule type" value="Genomic_DNA"/>
</dbReference>
<gene>
    <name evidence="1" type="ORF">HF682_03715</name>
</gene>
<evidence type="ECO:0000313" key="2">
    <source>
        <dbReference type="Proteomes" id="UP000587991"/>
    </source>
</evidence>
<evidence type="ECO:0000313" key="1">
    <source>
        <dbReference type="EMBL" id="NLR74259.1"/>
    </source>
</evidence>
<evidence type="ECO:0008006" key="3">
    <source>
        <dbReference type="Google" id="ProtNLM"/>
    </source>
</evidence>
<protein>
    <recommendedName>
        <fullName evidence="3">Sel1 repeat family protein</fullName>
    </recommendedName>
</protein>
<dbReference type="AlphaFoldDB" id="A0A847SA94"/>